<keyword evidence="4" id="KW-1185">Reference proteome</keyword>
<dbReference type="EMBL" id="RSCE01000001">
    <property type="protein sequence ID" value="RSH87829.1"/>
    <property type="molecule type" value="Genomic_DNA"/>
</dbReference>
<comment type="caution">
    <text evidence="3">The sequence shown here is derived from an EMBL/GenBank/DDBJ whole genome shotgun (WGS) entry which is preliminary data.</text>
</comment>
<sequence length="344" mass="37130">MTTSNAIILANPPVTTIQPDTFKLESGRELAALADGEILIRMEYFSNDPAQRGWIQANSDAARAYVKPVRQGDIVRAMGIAVVLDSKSTKWKTGDKVVGMFGWFDVGVVNEAAVTSAAIELPGMPTATLSVLGMVSVTAYQGIFEILKVEKEHVVVISGAAGAVGSLAIQLAKHVIGAKRVIGIAGGPEKCAWVVNHLGADACIDYKAGNLEADLKEALKGDFCDRYFDNVGGDVLNTMFRNVTRHGKIGVCGAISVYNGAKADLSSFTQVISNRIQIEGFIVLDMVPKWAQAVQDLAKWIQEGKIKTDEAEQVVDAQLKDVPEVWQRLFRGENRGKLITKLVE</sequence>
<dbReference type="OrthoDB" id="809632at2759"/>
<evidence type="ECO:0000256" key="1">
    <source>
        <dbReference type="ARBA" id="ARBA00023002"/>
    </source>
</evidence>
<protein>
    <recommendedName>
        <fullName evidence="2">Enoyl reductase (ER) domain-containing protein</fullName>
    </recommendedName>
</protein>
<dbReference type="PANTHER" id="PTHR43205">
    <property type="entry name" value="PROSTAGLANDIN REDUCTASE"/>
    <property type="match status" value="1"/>
</dbReference>
<organism evidence="3 4">
    <name type="scientific">Apiotrichum porosum</name>
    <dbReference type="NCBI Taxonomy" id="105984"/>
    <lineage>
        <taxon>Eukaryota</taxon>
        <taxon>Fungi</taxon>
        <taxon>Dikarya</taxon>
        <taxon>Basidiomycota</taxon>
        <taxon>Agaricomycotina</taxon>
        <taxon>Tremellomycetes</taxon>
        <taxon>Trichosporonales</taxon>
        <taxon>Trichosporonaceae</taxon>
        <taxon>Apiotrichum</taxon>
    </lineage>
</organism>
<dbReference type="InterPro" id="IPR020843">
    <property type="entry name" value="ER"/>
</dbReference>
<reference evidence="3 4" key="1">
    <citation type="submission" date="2018-11" db="EMBL/GenBank/DDBJ databases">
        <title>Genome sequence of Apiotrichum porosum DSM 27194.</title>
        <authorList>
            <person name="Aliyu H."/>
            <person name="Gorte O."/>
            <person name="Ochsenreither K."/>
        </authorList>
    </citation>
    <scope>NUCLEOTIDE SEQUENCE [LARGE SCALE GENOMIC DNA]</scope>
    <source>
        <strain evidence="3 4">DSM 27194</strain>
    </source>
</reference>
<dbReference type="Proteomes" id="UP000279236">
    <property type="component" value="Unassembled WGS sequence"/>
</dbReference>
<dbReference type="GO" id="GO:0016628">
    <property type="term" value="F:oxidoreductase activity, acting on the CH-CH group of donors, NAD or NADP as acceptor"/>
    <property type="evidence" value="ECO:0007669"/>
    <property type="project" value="InterPro"/>
</dbReference>
<dbReference type="SMART" id="SM00829">
    <property type="entry name" value="PKS_ER"/>
    <property type="match status" value="1"/>
</dbReference>
<dbReference type="GeneID" id="39584889"/>
<dbReference type="FunFam" id="3.40.50.720:FF:000121">
    <property type="entry name" value="Prostaglandin reductase 2"/>
    <property type="match status" value="1"/>
</dbReference>
<dbReference type="Pfam" id="PF00107">
    <property type="entry name" value="ADH_zinc_N"/>
    <property type="match status" value="1"/>
</dbReference>
<gene>
    <name evidence="3" type="ORF">EHS24_000346</name>
</gene>
<dbReference type="Gene3D" id="3.40.50.720">
    <property type="entry name" value="NAD(P)-binding Rossmann-like Domain"/>
    <property type="match status" value="1"/>
</dbReference>
<dbReference type="InterPro" id="IPR045010">
    <property type="entry name" value="MDR_fam"/>
</dbReference>
<dbReference type="InterPro" id="IPR011032">
    <property type="entry name" value="GroES-like_sf"/>
</dbReference>
<feature type="domain" description="Enoyl reductase (ER)" evidence="2">
    <location>
        <begin position="17"/>
        <end position="340"/>
    </location>
</feature>
<dbReference type="AlphaFoldDB" id="A0A427Y9J6"/>
<dbReference type="Gene3D" id="3.90.180.10">
    <property type="entry name" value="Medium-chain alcohol dehydrogenases, catalytic domain"/>
    <property type="match status" value="1"/>
</dbReference>
<evidence type="ECO:0000313" key="4">
    <source>
        <dbReference type="Proteomes" id="UP000279236"/>
    </source>
</evidence>
<evidence type="ECO:0000259" key="2">
    <source>
        <dbReference type="SMART" id="SM00829"/>
    </source>
</evidence>
<dbReference type="InterPro" id="IPR013149">
    <property type="entry name" value="ADH-like_C"/>
</dbReference>
<dbReference type="PANTHER" id="PTHR43205:SF19">
    <property type="entry name" value="ENOYL REDUCTASE (ER) DOMAIN-CONTAINING PROTEIN"/>
    <property type="match status" value="1"/>
</dbReference>
<proteinExistence type="predicted"/>
<dbReference type="RefSeq" id="XP_028480037.1">
    <property type="nucleotide sequence ID" value="XM_028616180.1"/>
</dbReference>
<dbReference type="InterPro" id="IPR041694">
    <property type="entry name" value="ADH_N_2"/>
</dbReference>
<dbReference type="Pfam" id="PF16884">
    <property type="entry name" value="ADH_N_2"/>
    <property type="match status" value="1"/>
</dbReference>
<accession>A0A427Y9J6</accession>
<name>A0A427Y9J6_9TREE</name>
<dbReference type="SUPFAM" id="SSF51735">
    <property type="entry name" value="NAD(P)-binding Rossmann-fold domains"/>
    <property type="match status" value="1"/>
</dbReference>
<keyword evidence="1" id="KW-0560">Oxidoreductase</keyword>
<evidence type="ECO:0000313" key="3">
    <source>
        <dbReference type="EMBL" id="RSH87829.1"/>
    </source>
</evidence>
<dbReference type="InterPro" id="IPR036291">
    <property type="entry name" value="NAD(P)-bd_dom_sf"/>
</dbReference>
<dbReference type="CDD" id="cd05288">
    <property type="entry name" value="PGDH"/>
    <property type="match status" value="1"/>
</dbReference>
<dbReference type="SUPFAM" id="SSF50129">
    <property type="entry name" value="GroES-like"/>
    <property type="match status" value="1"/>
</dbReference>